<comment type="caution">
    <text evidence="3">The sequence shown here is derived from an EMBL/GenBank/DDBJ whole genome shotgun (WGS) entry which is preliminary data.</text>
</comment>
<reference evidence="3 4" key="1">
    <citation type="submission" date="2021-06" db="EMBL/GenBank/DDBJ databases">
        <authorList>
            <person name="Palmer J.M."/>
        </authorList>
    </citation>
    <scope>NUCLEOTIDE SEQUENCE [LARGE SCALE GENOMIC DNA]</scope>
    <source>
        <strain evidence="3 4">AS_MEX2019</strain>
        <tissue evidence="3">Muscle</tissue>
    </source>
</reference>
<dbReference type="InterPro" id="IPR001452">
    <property type="entry name" value="SH3_domain"/>
</dbReference>
<gene>
    <name evidence="3" type="ORF">AMECASPLE_006472</name>
</gene>
<evidence type="ECO:0000259" key="2">
    <source>
        <dbReference type="Pfam" id="PF07653"/>
    </source>
</evidence>
<evidence type="ECO:0000313" key="4">
    <source>
        <dbReference type="Proteomes" id="UP001469553"/>
    </source>
</evidence>
<evidence type="ECO:0000313" key="3">
    <source>
        <dbReference type="EMBL" id="MEQ2290781.1"/>
    </source>
</evidence>
<name>A0ABV0YAM5_9TELE</name>
<evidence type="ECO:0000256" key="1">
    <source>
        <dbReference type="ARBA" id="ARBA00022443"/>
    </source>
</evidence>
<dbReference type="EMBL" id="JAHRIP010028527">
    <property type="protein sequence ID" value="MEQ2290781.1"/>
    <property type="molecule type" value="Genomic_DNA"/>
</dbReference>
<feature type="domain" description="SH3" evidence="2">
    <location>
        <begin position="43"/>
        <end position="76"/>
    </location>
</feature>
<sequence>MSYHCLEVVKVSQASQTFFLAGFSYLKLLKVKIFISAVQQYVGDIVTVTRMNISGQWEGEVNGRKGLFPFTHVKIINPQNPDESD</sequence>
<dbReference type="Proteomes" id="UP001469553">
    <property type="component" value="Unassembled WGS sequence"/>
</dbReference>
<accession>A0ABV0YAM5</accession>
<proteinExistence type="predicted"/>
<dbReference type="Pfam" id="PF07653">
    <property type="entry name" value="SH3_2"/>
    <property type="match status" value="1"/>
</dbReference>
<dbReference type="SUPFAM" id="SSF50044">
    <property type="entry name" value="SH3-domain"/>
    <property type="match status" value="1"/>
</dbReference>
<keyword evidence="1" id="KW-0728">SH3 domain</keyword>
<dbReference type="Gene3D" id="2.30.30.40">
    <property type="entry name" value="SH3 Domains"/>
    <property type="match status" value="1"/>
</dbReference>
<protein>
    <recommendedName>
        <fullName evidence="2">SH3 domain-containing protein</fullName>
    </recommendedName>
</protein>
<keyword evidence="4" id="KW-1185">Reference proteome</keyword>
<organism evidence="3 4">
    <name type="scientific">Ameca splendens</name>
    <dbReference type="NCBI Taxonomy" id="208324"/>
    <lineage>
        <taxon>Eukaryota</taxon>
        <taxon>Metazoa</taxon>
        <taxon>Chordata</taxon>
        <taxon>Craniata</taxon>
        <taxon>Vertebrata</taxon>
        <taxon>Euteleostomi</taxon>
        <taxon>Actinopterygii</taxon>
        <taxon>Neopterygii</taxon>
        <taxon>Teleostei</taxon>
        <taxon>Neoteleostei</taxon>
        <taxon>Acanthomorphata</taxon>
        <taxon>Ovalentaria</taxon>
        <taxon>Atherinomorphae</taxon>
        <taxon>Cyprinodontiformes</taxon>
        <taxon>Goodeidae</taxon>
        <taxon>Ameca</taxon>
    </lineage>
</organism>
<dbReference type="InterPro" id="IPR036028">
    <property type="entry name" value="SH3-like_dom_sf"/>
</dbReference>